<evidence type="ECO:0000256" key="5">
    <source>
        <dbReference type="ARBA" id="ARBA00022723"/>
    </source>
</evidence>
<feature type="domain" description="Peptidase M14" evidence="11">
    <location>
        <begin position="486"/>
        <end position="778"/>
    </location>
</feature>
<keyword evidence="7" id="KW-0862">Zinc</keyword>
<dbReference type="InterPro" id="IPR008969">
    <property type="entry name" value="CarboxyPept-like_regulatory"/>
</dbReference>
<evidence type="ECO:0000256" key="8">
    <source>
        <dbReference type="ARBA" id="ARBA00023180"/>
    </source>
</evidence>
<evidence type="ECO:0000256" key="2">
    <source>
        <dbReference type="ARBA" id="ARBA00005988"/>
    </source>
</evidence>
<feature type="domain" description="Peptidase M14" evidence="11">
    <location>
        <begin position="40"/>
        <end position="330"/>
    </location>
</feature>
<evidence type="ECO:0000256" key="4">
    <source>
        <dbReference type="ARBA" id="ARBA00022670"/>
    </source>
</evidence>
<name>A0A8S4QE78_OWEFU</name>
<dbReference type="GO" id="GO:0008270">
    <property type="term" value="F:zinc ion binding"/>
    <property type="evidence" value="ECO:0007669"/>
    <property type="project" value="InterPro"/>
</dbReference>
<dbReference type="GO" id="GO:0006518">
    <property type="term" value="P:peptide metabolic process"/>
    <property type="evidence" value="ECO:0007669"/>
    <property type="project" value="TreeGrafter"/>
</dbReference>
<dbReference type="InterPro" id="IPR000834">
    <property type="entry name" value="Peptidase_M14"/>
</dbReference>
<dbReference type="GO" id="GO:0005615">
    <property type="term" value="C:extracellular space"/>
    <property type="evidence" value="ECO:0007669"/>
    <property type="project" value="TreeGrafter"/>
</dbReference>
<accession>A0A8S4QE78</accession>
<evidence type="ECO:0000256" key="9">
    <source>
        <dbReference type="PROSITE-ProRule" id="PRU01379"/>
    </source>
</evidence>
<dbReference type="FunFam" id="3.40.630.10:FF:000020">
    <property type="entry name" value="Carboxypeptidase D"/>
    <property type="match status" value="2"/>
</dbReference>
<dbReference type="EMBL" id="CAIIXF020000012">
    <property type="protein sequence ID" value="CAH1802479.1"/>
    <property type="molecule type" value="Genomic_DNA"/>
</dbReference>
<proteinExistence type="inferred from homology"/>
<dbReference type="InterPro" id="IPR050753">
    <property type="entry name" value="Peptidase_M14_domain"/>
</dbReference>
<dbReference type="PROSITE" id="PS00132">
    <property type="entry name" value="CARBOXYPEPT_ZN_1"/>
    <property type="match status" value="2"/>
</dbReference>
<evidence type="ECO:0000256" key="6">
    <source>
        <dbReference type="ARBA" id="ARBA00022801"/>
    </source>
</evidence>
<keyword evidence="5" id="KW-0479">Metal-binding</keyword>
<feature type="domain" description="Peptidase M14" evidence="11">
    <location>
        <begin position="1231"/>
        <end position="1404"/>
    </location>
</feature>
<evidence type="ECO:0000313" key="12">
    <source>
        <dbReference type="EMBL" id="CAH1802479.1"/>
    </source>
</evidence>
<dbReference type="PROSITE" id="PS52035">
    <property type="entry name" value="PEPTIDASE_M14"/>
    <property type="match status" value="4"/>
</dbReference>
<organism evidence="12 13">
    <name type="scientific">Owenia fusiformis</name>
    <name type="common">Polychaete worm</name>
    <dbReference type="NCBI Taxonomy" id="6347"/>
    <lineage>
        <taxon>Eukaryota</taxon>
        <taxon>Metazoa</taxon>
        <taxon>Spiralia</taxon>
        <taxon>Lophotrochozoa</taxon>
        <taxon>Annelida</taxon>
        <taxon>Polychaeta</taxon>
        <taxon>Sedentaria</taxon>
        <taxon>Canalipalpata</taxon>
        <taxon>Sabellida</taxon>
        <taxon>Oweniida</taxon>
        <taxon>Oweniidae</taxon>
        <taxon>Owenia</taxon>
    </lineage>
</organism>
<comment type="caution">
    <text evidence="9">Lacks conserved residue(s) required for the propagation of feature annotation.</text>
</comment>
<dbReference type="PANTHER" id="PTHR11532">
    <property type="entry name" value="PROTEASE M14 CARBOXYPEPTIDASE"/>
    <property type="match status" value="1"/>
</dbReference>
<dbReference type="CDD" id="cd03868">
    <property type="entry name" value="M14_CPD_I"/>
    <property type="match status" value="1"/>
</dbReference>
<comment type="cofactor">
    <cofactor evidence="1">
        <name>Zn(2+)</name>
        <dbReference type="ChEBI" id="CHEBI:29105"/>
    </cofactor>
</comment>
<keyword evidence="6" id="KW-0378">Hydrolase</keyword>
<dbReference type="Pfam" id="PF00246">
    <property type="entry name" value="Peptidase_M14"/>
    <property type="match status" value="4"/>
</dbReference>
<keyword evidence="8" id="KW-0325">Glycoprotein</keyword>
<comment type="similarity">
    <text evidence="2 9">Belongs to the peptidase M14 family.</text>
</comment>
<dbReference type="InterPro" id="IPR057246">
    <property type="entry name" value="CARBOXYPEPT_ZN_1"/>
</dbReference>
<keyword evidence="10" id="KW-0812">Transmembrane</keyword>
<keyword evidence="4" id="KW-0645">Protease</keyword>
<dbReference type="Proteomes" id="UP000749559">
    <property type="component" value="Unassembled WGS sequence"/>
</dbReference>
<keyword evidence="3" id="KW-0121">Carboxypeptidase</keyword>
<keyword evidence="10" id="KW-1133">Transmembrane helix</keyword>
<dbReference type="GO" id="GO:0016485">
    <property type="term" value="P:protein processing"/>
    <property type="evidence" value="ECO:0007669"/>
    <property type="project" value="TreeGrafter"/>
</dbReference>
<dbReference type="PRINTS" id="PR00765">
    <property type="entry name" value="CRBOXYPTASEA"/>
</dbReference>
<evidence type="ECO:0000256" key="10">
    <source>
        <dbReference type="SAM" id="Phobius"/>
    </source>
</evidence>
<dbReference type="SUPFAM" id="SSF53187">
    <property type="entry name" value="Zn-dependent exopeptidases"/>
    <property type="match status" value="4"/>
</dbReference>
<evidence type="ECO:0000256" key="7">
    <source>
        <dbReference type="ARBA" id="ARBA00022833"/>
    </source>
</evidence>
<sequence length="1404" mass="156822">MATGSFVKISKGIFWTILPIFWIITTHTVVSISVVAKTDHYWKYNELTLMLQGFEKDYPKLAKLGNIGSSVEGRNLWYMHITHNVGTEDPSKPMFKYVGNMHGNEAVSRQILTYLIEYLLKQYGRDERLTKLVNTTNIFVMPTMNPDGFEKAWEGDCEGVKGRSNANGADLNRDFPDQFLKQLTDERRQPETEAMMQWIMDNHFVLSANLHGGSVVASYPFDDSKSHILEGHESKTPDNDLFKHLAHVYADNHLTMPKGNLCEGDNFPGGVTNGANWYDVPGGMQDFNYLHSSCFEITVELSCCKYPPHNQLPQEWQNNRESLIAYMEQVHRGIKGRITDEDTKDPIKGASILVTDSNKHPIAHLVESTDSGYYWRLLLPGTYNITVVQHGYQKYTIDGVVVTDGPATILNVTLKQTAASDDNNNRIATDKPTKTTPTAATMTTRASSAVTLDYPATLHSLVEHVNKLSDSEHRDNAKFIEPTQFKHHNHQEMTEFMQIIANKYPGITRLYSVGRSVKNRDLWTLEISDNPGRHEPGEPEFKYIGNMHGNEVVGREMLLLYIQFLCENYAHNELVSLAVNMTRIHIMPTMNPDGHEASHEGDAMGVNGRSNAHNVDLNRNFPDQFHTTTKNAKQEPETKAVMKWIKEYPFVLSANLHGGSLVANYPWDDDIRLGHSIYSKCPDDKAFRWLAESYSLAHSTMHSGHPCGTSSGEYFQDGITNGAQWYSVAGGMQDWNYINTNCFEITIELGCTKYPFAADLESYWLANKYPLLVYMVQLHKGVRGFVTDGLTGLPLVNATISVAGIDHSLHTALDGDYWRLLAPGTYTVTATKKGYTPVSHSVVVGTNEAIQVNFTLSQSGIESWSQQHDFQISANIATDAYTTDIDYQLNSLAKSHPDIGKYSSLGRTFEGHSIGHLQVSGITSGNVPHVALLAGLNGDDPIGTEVLVRFARHLFEGYAKKDLGTVNILDNVVVHMIININPDVTKAMLGDCTGESYKGRHLEFEFGTQDSKIEEVNFLKNFLEKQHIHTAINLQGGAINLRYPLDSKQINSAGEKTSVTDSETTLRMLADTYANANLCAEKGVSGVVHGSEVMDREGSLMDYAFLKHGTLMVSPAISCCKYPVAKDLPNVYKENLEPLKNFLEKSRQGIRGTIKGKDGRILSDSTLRILGHGQNVSVSSLGEYFHVLPEGQYQIQACAEGYEEMTKAFTVIPYEAVDVDFVLEKAVSKMEYHSNIAMEYQLKNISTNHKDITRLYSIGESVEKNKLWVLEIAKSPGNHRVDVPEVKFVAGIHGNEMAGPELMLQLARHLVDNYRKDSLITELIDRTRIHILPTLNPDGLAKGIKGQCESLEGKANKNEVDLDSDFPCKCMKHTDLQPETSAVTRWMADIPFSLSIALQSGAYI</sequence>
<protein>
    <recommendedName>
        <fullName evidence="11">Peptidase M14 domain-containing protein</fullName>
    </recommendedName>
</protein>
<evidence type="ECO:0000256" key="3">
    <source>
        <dbReference type="ARBA" id="ARBA00022645"/>
    </source>
</evidence>
<evidence type="ECO:0000313" key="13">
    <source>
        <dbReference type="Proteomes" id="UP000749559"/>
    </source>
</evidence>
<evidence type="ECO:0000256" key="1">
    <source>
        <dbReference type="ARBA" id="ARBA00001947"/>
    </source>
</evidence>
<gene>
    <name evidence="12" type="ORF">OFUS_LOCUS26152</name>
</gene>
<feature type="active site" description="Proton donor/acceptor" evidence="9">
    <location>
        <position position="748"/>
    </location>
</feature>
<dbReference type="InterPro" id="IPR057247">
    <property type="entry name" value="CARBOXYPEPT_ZN_2"/>
</dbReference>
<feature type="domain" description="Peptidase M14" evidence="11">
    <location>
        <begin position="877"/>
        <end position="1146"/>
    </location>
</feature>
<reference evidence="12" key="1">
    <citation type="submission" date="2022-03" db="EMBL/GenBank/DDBJ databases">
        <authorList>
            <person name="Martin C."/>
        </authorList>
    </citation>
    <scope>NUCLEOTIDE SEQUENCE</scope>
</reference>
<dbReference type="FunFam" id="2.60.40.1120:FF:000004">
    <property type="entry name" value="Carboxypeptidase E"/>
    <property type="match status" value="1"/>
</dbReference>
<dbReference type="PANTHER" id="PTHR11532:SF73">
    <property type="entry name" value="CARBOXYPEPTIDASE D"/>
    <property type="match status" value="1"/>
</dbReference>
<dbReference type="CDD" id="cd11308">
    <property type="entry name" value="Peptidase_M14NE-CP-C_like"/>
    <property type="match status" value="2"/>
</dbReference>
<dbReference type="SUPFAM" id="SSF49464">
    <property type="entry name" value="Carboxypeptidase regulatory domain-like"/>
    <property type="match status" value="3"/>
</dbReference>
<dbReference type="SMART" id="SM00631">
    <property type="entry name" value="Zn_pept"/>
    <property type="match status" value="2"/>
</dbReference>
<evidence type="ECO:0000259" key="11">
    <source>
        <dbReference type="PROSITE" id="PS52035"/>
    </source>
</evidence>
<dbReference type="Pfam" id="PF13620">
    <property type="entry name" value="CarboxypepD_reg"/>
    <property type="match status" value="2"/>
</dbReference>
<dbReference type="Gene3D" id="3.40.630.10">
    <property type="entry name" value="Zn peptidases"/>
    <property type="match status" value="4"/>
</dbReference>
<comment type="caution">
    <text evidence="12">The sequence shown here is derived from an EMBL/GenBank/DDBJ whole genome shotgun (WGS) entry which is preliminary data.</text>
</comment>
<dbReference type="OrthoDB" id="10249045at2759"/>
<feature type="transmembrane region" description="Helical" evidence="10">
    <location>
        <begin position="12"/>
        <end position="36"/>
    </location>
</feature>
<keyword evidence="10" id="KW-0472">Membrane</keyword>
<keyword evidence="13" id="KW-1185">Reference proteome</keyword>
<dbReference type="CDD" id="cd03858">
    <property type="entry name" value="M14_CP_N-E_like"/>
    <property type="match status" value="1"/>
</dbReference>
<dbReference type="PROSITE" id="PS00133">
    <property type="entry name" value="CARBOXYPEPT_ZN_2"/>
    <property type="match status" value="2"/>
</dbReference>
<dbReference type="GO" id="GO:0004181">
    <property type="term" value="F:metallocarboxypeptidase activity"/>
    <property type="evidence" value="ECO:0007669"/>
    <property type="project" value="InterPro"/>
</dbReference>
<dbReference type="Gene3D" id="2.60.40.1120">
    <property type="entry name" value="Carboxypeptidase-like, regulatory domain"/>
    <property type="match status" value="3"/>
</dbReference>
<feature type="active site" description="Proton donor/acceptor" evidence="9">
    <location>
        <position position="300"/>
    </location>
</feature>